<dbReference type="RefSeq" id="WP_095977608.1">
    <property type="nucleotide sequence ID" value="NZ_CP022163.1"/>
</dbReference>
<dbReference type="KEGG" id="mbd:MEBOL_002429"/>
<organism evidence="3 4">
    <name type="scientific">Melittangium boletus DSM 14713</name>
    <dbReference type="NCBI Taxonomy" id="1294270"/>
    <lineage>
        <taxon>Bacteria</taxon>
        <taxon>Pseudomonadati</taxon>
        <taxon>Myxococcota</taxon>
        <taxon>Myxococcia</taxon>
        <taxon>Myxococcales</taxon>
        <taxon>Cystobacterineae</taxon>
        <taxon>Archangiaceae</taxon>
        <taxon>Melittangium</taxon>
    </lineage>
</organism>
<dbReference type="AlphaFoldDB" id="A0A250ICP3"/>
<keyword evidence="1" id="KW-0732">Signal</keyword>
<dbReference type="Proteomes" id="UP000217289">
    <property type="component" value="Chromosome"/>
</dbReference>
<sequence length="318" mass="33943">MSSLHRLVPLLLLAALVSACRGTRGGTPLFVLEDPRGDDHGDGQLRYPLRQDMTPGSLDLLSLRAWAESGGTRFEATFARPIAVPQRRTVDAAGTTLADQARLGFYTFNLDVYVDQDRQEGSGSTETLPGRHLVLAPGSGWEKALILTPRPYEARDMLRKLWREAAIAEAQRTQGSLGEPALKALEAQVEQRLDTHVFFPTRARVVGHTVSFFVPEAFLGGPARASWGYAVAVTGASLNLRVALPSFLGGVTAPPEQGVMVLGIGPGVSHERFGGGRVGGSFQSPVVDLVVPDGVRQEDVLGPAMPPWPAVVPAPEGS</sequence>
<reference evidence="3 4" key="1">
    <citation type="submission" date="2017-06" db="EMBL/GenBank/DDBJ databases">
        <authorList>
            <person name="Kim H.J."/>
            <person name="Triplett B.A."/>
        </authorList>
    </citation>
    <scope>NUCLEOTIDE SEQUENCE [LARGE SCALE GENOMIC DNA]</scope>
    <source>
        <strain evidence="3 4">DSM 14713</strain>
    </source>
</reference>
<dbReference type="EMBL" id="CP022163">
    <property type="protein sequence ID" value="ATB28980.1"/>
    <property type="molecule type" value="Genomic_DNA"/>
</dbReference>
<evidence type="ECO:0000259" key="2">
    <source>
        <dbReference type="Pfam" id="PF09985"/>
    </source>
</evidence>
<keyword evidence="4" id="KW-1185">Reference proteome</keyword>
<feature type="domain" description="Glucodextranase-like C-terminal" evidence="2">
    <location>
        <begin position="30"/>
        <end position="302"/>
    </location>
</feature>
<name>A0A250ICP3_9BACT</name>
<dbReference type="PROSITE" id="PS51257">
    <property type="entry name" value="PROKAR_LIPOPROTEIN"/>
    <property type="match status" value="1"/>
</dbReference>
<feature type="signal peptide" evidence="1">
    <location>
        <begin position="1"/>
        <end position="19"/>
    </location>
</feature>
<feature type="chain" id="PRO_5012942158" description="Glucodextranase-like C-terminal domain-containing protein" evidence="1">
    <location>
        <begin position="20"/>
        <end position="318"/>
    </location>
</feature>
<dbReference type="SUPFAM" id="SSF49344">
    <property type="entry name" value="CBD9-like"/>
    <property type="match status" value="1"/>
</dbReference>
<gene>
    <name evidence="3" type="ORF">MEBOL_002429</name>
</gene>
<dbReference type="Pfam" id="PF09985">
    <property type="entry name" value="Glucodextran_C"/>
    <property type="match status" value="1"/>
</dbReference>
<dbReference type="OrthoDB" id="5489358at2"/>
<evidence type="ECO:0000313" key="4">
    <source>
        <dbReference type="Proteomes" id="UP000217289"/>
    </source>
</evidence>
<protein>
    <recommendedName>
        <fullName evidence="2">Glucodextranase-like C-terminal domain-containing protein</fullName>
    </recommendedName>
</protein>
<accession>A0A250ICP3</accession>
<proteinExistence type="predicted"/>
<evidence type="ECO:0000313" key="3">
    <source>
        <dbReference type="EMBL" id="ATB28980.1"/>
    </source>
</evidence>
<dbReference type="InterPro" id="IPR019248">
    <property type="entry name" value="Glucodextran_C"/>
</dbReference>
<evidence type="ECO:0000256" key="1">
    <source>
        <dbReference type="SAM" id="SignalP"/>
    </source>
</evidence>
<dbReference type="Gene3D" id="2.60.40.1190">
    <property type="match status" value="1"/>
</dbReference>